<comment type="caution">
    <text evidence="1">The sequence shown here is derived from an EMBL/GenBank/DDBJ whole genome shotgun (WGS) entry which is preliminary data.</text>
</comment>
<name>A0A8J5CTM8_CHIOP</name>
<dbReference type="PANTHER" id="PTHR15555:SF0">
    <property type="entry name" value="ZINC FINGER HIT DOMAIN-CONTAINING PROTEIN 2"/>
    <property type="match status" value="1"/>
</dbReference>
<dbReference type="PANTHER" id="PTHR15555">
    <property type="entry name" value="ZINC FINGER HIT DOMAIN CONTAINING PROTEIN 2 PROTEIN FON -RELATED"/>
    <property type="match status" value="1"/>
</dbReference>
<reference evidence="1" key="1">
    <citation type="submission" date="2020-07" db="EMBL/GenBank/DDBJ databases">
        <title>The High-quality genome of the commercially important snow crab, Chionoecetes opilio.</title>
        <authorList>
            <person name="Jeong J.-H."/>
            <person name="Ryu S."/>
        </authorList>
    </citation>
    <scope>NUCLEOTIDE SEQUENCE</scope>
    <source>
        <strain evidence="1">MADBK_172401_WGS</strain>
        <tissue evidence="1">Digestive gland</tissue>
    </source>
</reference>
<gene>
    <name evidence="1" type="primary">Znhit2</name>
    <name evidence="1" type="ORF">GWK47_050527</name>
</gene>
<dbReference type="OrthoDB" id="10005492at2759"/>
<proteinExistence type="predicted"/>
<accession>A0A8J5CTM8</accession>
<keyword evidence="2" id="KW-1185">Reference proteome</keyword>
<dbReference type="InterPro" id="IPR039646">
    <property type="entry name" value="ZNHIT2"/>
</dbReference>
<evidence type="ECO:0000313" key="1">
    <source>
        <dbReference type="EMBL" id="KAG0719402.1"/>
    </source>
</evidence>
<dbReference type="AlphaFoldDB" id="A0A8J5CTM8"/>
<dbReference type="Proteomes" id="UP000770661">
    <property type="component" value="Unassembled WGS sequence"/>
</dbReference>
<dbReference type="EMBL" id="JACEEZ010014547">
    <property type="protein sequence ID" value="KAG0719402.1"/>
    <property type="molecule type" value="Genomic_DNA"/>
</dbReference>
<protein>
    <submittedName>
        <fullName evidence="1">Zinc finger HIT domain-containing protein 2</fullName>
    </submittedName>
</protein>
<sequence>MTDEEKQDFQELVKKGNLEELMPTWTAWWDQEVQMVQEVTTGSLSSPSYVANCPDVAEVPPLSELTKVTPSPCLPYNILNVLAAYVWTVRLFNGDHQDSSQDATEAILTLSSVLTSSASYEEAAVAVDSPKMEAQNHLWLQESEEFANTVRRDVWKILQGPTPTNKTFYIRAALSEIYVLLNTCKTTLAKKKRSSGARKGMFTSAFPERSTQVELKITTLPMVKSVLKKVEFFLSYAKEYSEFLGAMSPS</sequence>
<organism evidence="1 2">
    <name type="scientific">Chionoecetes opilio</name>
    <name type="common">Atlantic snow crab</name>
    <name type="synonym">Cancer opilio</name>
    <dbReference type="NCBI Taxonomy" id="41210"/>
    <lineage>
        <taxon>Eukaryota</taxon>
        <taxon>Metazoa</taxon>
        <taxon>Ecdysozoa</taxon>
        <taxon>Arthropoda</taxon>
        <taxon>Crustacea</taxon>
        <taxon>Multicrustacea</taxon>
        <taxon>Malacostraca</taxon>
        <taxon>Eumalacostraca</taxon>
        <taxon>Eucarida</taxon>
        <taxon>Decapoda</taxon>
        <taxon>Pleocyemata</taxon>
        <taxon>Brachyura</taxon>
        <taxon>Eubrachyura</taxon>
        <taxon>Majoidea</taxon>
        <taxon>Majidae</taxon>
        <taxon>Chionoecetes</taxon>
    </lineage>
</organism>
<evidence type="ECO:0000313" key="2">
    <source>
        <dbReference type="Proteomes" id="UP000770661"/>
    </source>
</evidence>